<dbReference type="CDD" id="cd00293">
    <property type="entry name" value="USP-like"/>
    <property type="match status" value="1"/>
</dbReference>
<dbReference type="InterPro" id="IPR006015">
    <property type="entry name" value="Universal_stress_UspA"/>
</dbReference>
<dbReference type="PIRSF" id="PIRSF006276">
    <property type="entry name" value="UspA"/>
    <property type="match status" value="1"/>
</dbReference>
<evidence type="ECO:0000313" key="5">
    <source>
        <dbReference type="Proteomes" id="UP001055911"/>
    </source>
</evidence>
<dbReference type="SUPFAM" id="SSF52402">
    <property type="entry name" value="Adenine nucleotide alpha hydrolases-like"/>
    <property type="match status" value="1"/>
</dbReference>
<proteinExistence type="inferred from homology"/>
<dbReference type="EMBL" id="CP097119">
    <property type="protein sequence ID" value="USS89829.1"/>
    <property type="molecule type" value="Genomic_DNA"/>
</dbReference>
<evidence type="ECO:0000256" key="2">
    <source>
        <dbReference type="PIRNR" id="PIRNR006276"/>
    </source>
</evidence>
<dbReference type="InterPro" id="IPR014729">
    <property type="entry name" value="Rossmann-like_a/b/a_fold"/>
</dbReference>
<sequence length="163" mass="18096">MLQEYRNILVPVDGSYGAELAFEKAVAIAKRNEAHLHLVHAIDTRAYQDVSSFDNSIVDEITDKSKNRLEKYMQTAHEAGLEDIDYSIEYGAPKTIIAKDLPHELNVDLIIMGATGLNAVARLLIGSVTEYVTRAATCDVLVVKTNLKNELIPERQLGKQSNQ</sequence>
<dbReference type="InterPro" id="IPR006016">
    <property type="entry name" value="UspA"/>
</dbReference>
<protein>
    <recommendedName>
        <fullName evidence="2">Universal stress protein</fullName>
    </recommendedName>
</protein>
<comment type="similarity">
    <text evidence="1 2">Belongs to the universal stress protein A family.</text>
</comment>
<dbReference type="Pfam" id="PF00582">
    <property type="entry name" value="Usp"/>
    <property type="match status" value="1"/>
</dbReference>
<gene>
    <name evidence="4" type="ORF">M3M40_03385</name>
</gene>
<keyword evidence="5" id="KW-1185">Reference proteome</keyword>
<comment type="subcellular location">
    <subcellularLocation>
        <location evidence="2">Cytoplasm</location>
    </subcellularLocation>
</comment>
<evidence type="ECO:0000259" key="3">
    <source>
        <dbReference type="Pfam" id="PF00582"/>
    </source>
</evidence>
<dbReference type="PANTHER" id="PTHR46268">
    <property type="entry name" value="STRESS RESPONSE PROTEIN NHAX"/>
    <property type="match status" value="1"/>
</dbReference>
<organism evidence="4 5">
    <name type="scientific">Fructilactobacillus cliffordii</name>
    <dbReference type="NCBI Taxonomy" id="2940299"/>
    <lineage>
        <taxon>Bacteria</taxon>
        <taxon>Bacillati</taxon>
        <taxon>Bacillota</taxon>
        <taxon>Bacilli</taxon>
        <taxon>Lactobacillales</taxon>
        <taxon>Lactobacillaceae</taxon>
        <taxon>Fructilactobacillus</taxon>
    </lineage>
</organism>
<keyword evidence="2" id="KW-0963">Cytoplasm</keyword>
<evidence type="ECO:0000256" key="1">
    <source>
        <dbReference type="ARBA" id="ARBA00008791"/>
    </source>
</evidence>
<dbReference type="PRINTS" id="PR01438">
    <property type="entry name" value="UNVRSLSTRESS"/>
</dbReference>
<dbReference type="Proteomes" id="UP001055911">
    <property type="component" value="Chromosome"/>
</dbReference>
<dbReference type="AlphaFoldDB" id="A0A9Q8ZQM6"/>
<name>A0A9Q8ZQM6_9LACO</name>
<reference evidence="4" key="1">
    <citation type="submission" date="2022-05" db="EMBL/GenBank/DDBJ databases">
        <authorList>
            <person name="Oliphant S.A."/>
            <person name="Watson-Haigh N.S."/>
            <person name="Sumby K.M."/>
            <person name="Gardner J.M."/>
            <person name="Jiranek V."/>
        </authorList>
    </citation>
    <scope>NUCLEOTIDE SEQUENCE</scope>
    <source>
        <strain evidence="4">KI4_B1</strain>
    </source>
</reference>
<dbReference type="RefSeq" id="WP_252767376.1">
    <property type="nucleotide sequence ID" value="NZ_CP097117.1"/>
</dbReference>
<feature type="domain" description="UspA" evidence="3">
    <location>
        <begin position="5"/>
        <end position="144"/>
    </location>
</feature>
<dbReference type="PANTHER" id="PTHR46268:SF6">
    <property type="entry name" value="UNIVERSAL STRESS PROTEIN UP12"/>
    <property type="match status" value="1"/>
</dbReference>
<dbReference type="GO" id="GO:0005737">
    <property type="term" value="C:cytoplasm"/>
    <property type="evidence" value="ECO:0007669"/>
    <property type="project" value="UniProtKB-SubCell"/>
</dbReference>
<dbReference type="Gene3D" id="3.40.50.620">
    <property type="entry name" value="HUPs"/>
    <property type="match status" value="1"/>
</dbReference>
<accession>A0A9Q8ZQM6</accession>
<evidence type="ECO:0000313" key="4">
    <source>
        <dbReference type="EMBL" id="USS89829.1"/>
    </source>
</evidence>